<feature type="transmembrane region" description="Helical" evidence="5">
    <location>
        <begin position="386"/>
        <end position="405"/>
    </location>
</feature>
<keyword evidence="4 5" id="KW-0472">Membrane</keyword>
<name>A0A7J6ANV0_AMEME</name>
<dbReference type="GO" id="GO:0022857">
    <property type="term" value="F:transmembrane transporter activity"/>
    <property type="evidence" value="ECO:0007669"/>
    <property type="project" value="InterPro"/>
</dbReference>
<dbReference type="InterPro" id="IPR036259">
    <property type="entry name" value="MFS_trans_sf"/>
</dbReference>
<dbReference type="GO" id="GO:0016020">
    <property type="term" value="C:membrane"/>
    <property type="evidence" value="ECO:0007669"/>
    <property type="project" value="UniProtKB-SubCell"/>
</dbReference>
<evidence type="ECO:0000313" key="7">
    <source>
        <dbReference type="EMBL" id="KAF4084524.1"/>
    </source>
</evidence>
<feature type="transmembrane region" description="Helical" evidence="5">
    <location>
        <begin position="215"/>
        <end position="234"/>
    </location>
</feature>
<comment type="caution">
    <text evidence="7">The sequence shown here is derived from an EMBL/GenBank/DDBJ whole genome shotgun (WGS) entry which is preliminary data.</text>
</comment>
<dbReference type="PANTHER" id="PTHR24064">
    <property type="entry name" value="SOLUTE CARRIER FAMILY 22 MEMBER"/>
    <property type="match status" value="1"/>
</dbReference>
<evidence type="ECO:0000313" key="8">
    <source>
        <dbReference type="Proteomes" id="UP000593565"/>
    </source>
</evidence>
<evidence type="ECO:0000256" key="4">
    <source>
        <dbReference type="ARBA" id="ARBA00023136"/>
    </source>
</evidence>
<keyword evidence="8" id="KW-1185">Reference proteome</keyword>
<sequence>MTDTCRRRSVSFTSPQRFRMKFEDLLEELDGFGRFQKMILFLSFIGRFTLPCHFLLNNYIGAIPPHHCALSSVDGNLTHEQRMTISIPKQEDGTFTSCHMFSEPQFHLLGDELSVTNASVVECQNGWTFDNSSFISTLATEWDLVCENRGMNKAMATIFFIGVMLGAAIYGSLSDRYGRKTMLLVSYVLSLCFAMASVFSSSIIMFAVLRFFTGLNITGIVIVTSVLNVEWVSIESRKLVGVIDSFSWTFGYMVLPVMGWVPESARWLIANGKVEKAQYYLQKCAVMNKRTTGISILKPEVLSSIVSEGGNRTYSYLDLMRTPNMRRLALLTGVTWYGVASTYYGMSFNIKGFGLNLYLNQFLYAAVEIPAKLLVYLLLDRIGRRPTEVSGLLLSSCALIINIFIPKDQWIVRSVIGVLGKGFTAIAFSTLVLYSSELYPTVIRQNGMGFISFMGRLGVALAPLILLLDDMWTHLSQVILCIIALIAGVVASQLPETKDRCLPETIEDIEGTRCGAMDQEEQAWEILTPISENEVTEALRGMGATVVGLDKVEVKDLLQWHQPTLAGYLNLILALEELPKILTTA</sequence>
<feature type="domain" description="Major facilitator superfamily (MFS) profile" evidence="6">
    <location>
        <begin position="103"/>
        <end position="499"/>
    </location>
</feature>
<protein>
    <recommendedName>
        <fullName evidence="6">Major facilitator superfamily (MFS) profile domain-containing protein</fullName>
    </recommendedName>
</protein>
<feature type="transmembrane region" description="Helical" evidence="5">
    <location>
        <begin position="185"/>
        <end position="208"/>
    </location>
</feature>
<proteinExistence type="predicted"/>
<feature type="transmembrane region" description="Helical" evidence="5">
    <location>
        <begin position="240"/>
        <end position="261"/>
    </location>
</feature>
<evidence type="ECO:0000259" key="6">
    <source>
        <dbReference type="PROSITE" id="PS50850"/>
    </source>
</evidence>
<keyword evidence="2 5" id="KW-0812">Transmembrane</keyword>
<feature type="transmembrane region" description="Helical" evidence="5">
    <location>
        <begin position="154"/>
        <end position="173"/>
    </location>
</feature>
<dbReference type="Pfam" id="PF07690">
    <property type="entry name" value="MFS_1"/>
    <property type="match status" value="2"/>
</dbReference>
<keyword evidence="3 5" id="KW-1133">Transmembrane helix</keyword>
<dbReference type="SUPFAM" id="SSF103473">
    <property type="entry name" value="MFS general substrate transporter"/>
    <property type="match status" value="1"/>
</dbReference>
<evidence type="ECO:0000256" key="5">
    <source>
        <dbReference type="SAM" id="Phobius"/>
    </source>
</evidence>
<dbReference type="InterPro" id="IPR020846">
    <property type="entry name" value="MFS_dom"/>
</dbReference>
<dbReference type="InterPro" id="IPR011701">
    <property type="entry name" value="MFS"/>
</dbReference>
<feature type="transmembrane region" description="Helical" evidence="5">
    <location>
        <begin position="447"/>
        <end position="468"/>
    </location>
</feature>
<accession>A0A7J6ANV0</accession>
<dbReference type="PROSITE" id="PS50850">
    <property type="entry name" value="MFS"/>
    <property type="match status" value="1"/>
</dbReference>
<feature type="transmembrane region" description="Helical" evidence="5">
    <location>
        <begin position="358"/>
        <end position="379"/>
    </location>
</feature>
<gene>
    <name evidence="7" type="ORF">AMELA_G00129730</name>
</gene>
<organism evidence="7 8">
    <name type="scientific">Ameiurus melas</name>
    <name type="common">Black bullhead</name>
    <name type="synonym">Silurus melas</name>
    <dbReference type="NCBI Taxonomy" id="219545"/>
    <lineage>
        <taxon>Eukaryota</taxon>
        <taxon>Metazoa</taxon>
        <taxon>Chordata</taxon>
        <taxon>Craniata</taxon>
        <taxon>Vertebrata</taxon>
        <taxon>Euteleostomi</taxon>
        <taxon>Actinopterygii</taxon>
        <taxon>Neopterygii</taxon>
        <taxon>Teleostei</taxon>
        <taxon>Ostariophysi</taxon>
        <taxon>Siluriformes</taxon>
        <taxon>Ictaluridae</taxon>
        <taxon>Ameiurus</taxon>
    </lineage>
</organism>
<evidence type="ECO:0000256" key="2">
    <source>
        <dbReference type="ARBA" id="ARBA00022692"/>
    </source>
</evidence>
<evidence type="ECO:0000256" key="1">
    <source>
        <dbReference type="ARBA" id="ARBA00004141"/>
    </source>
</evidence>
<dbReference type="EMBL" id="JAAGNN010000010">
    <property type="protein sequence ID" value="KAF4084524.1"/>
    <property type="molecule type" value="Genomic_DNA"/>
</dbReference>
<feature type="transmembrane region" description="Helical" evidence="5">
    <location>
        <begin position="474"/>
        <end position="494"/>
    </location>
</feature>
<dbReference type="AlphaFoldDB" id="A0A7J6ANV0"/>
<dbReference type="Proteomes" id="UP000593565">
    <property type="component" value="Unassembled WGS sequence"/>
</dbReference>
<dbReference type="Gene3D" id="1.20.1250.20">
    <property type="entry name" value="MFS general substrate transporter like domains"/>
    <property type="match status" value="2"/>
</dbReference>
<reference evidence="7 8" key="1">
    <citation type="submission" date="2020-02" db="EMBL/GenBank/DDBJ databases">
        <title>A chromosome-scale genome assembly of the black bullhead catfish (Ameiurus melas).</title>
        <authorList>
            <person name="Wen M."/>
            <person name="Zham M."/>
            <person name="Cabau C."/>
            <person name="Klopp C."/>
            <person name="Donnadieu C."/>
            <person name="Roques C."/>
            <person name="Bouchez O."/>
            <person name="Lampietro C."/>
            <person name="Jouanno E."/>
            <person name="Herpin A."/>
            <person name="Louis A."/>
            <person name="Berthelot C."/>
            <person name="Parey E."/>
            <person name="Roest-Crollius H."/>
            <person name="Braasch I."/>
            <person name="Postlethwait J."/>
            <person name="Robinson-Rechavi M."/>
            <person name="Echchiki A."/>
            <person name="Begum T."/>
            <person name="Montfort J."/>
            <person name="Schartl M."/>
            <person name="Bobe J."/>
            <person name="Guiguen Y."/>
        </authorList>
    </citation>
    <scope>NUCLEOTIDE SEQUENCE [LARGE SCALE GENOMIC DNA]</scope>
    <source>
        <strain evidence="7">M_S1</strain>
        <tissue evidence="7">Blood</tissue>
    </source>
</reference>
<feature type="transmembrane region" description="Helical" evidence="5">
    <location>
        <begin position="411"/>
        <end position="435"/>
    </location>
</feature>
<evidence type="ECO:0000256" key="3">
    <source>
        <dbReference type="ARBA" id="ARBA00022989"/>
    </source>
</evidence>
<feature type="transmembrane region" description="Helical" evidence="5">
    <location>
        <begin position="328"/>
        <end position="346"/>
    </location>
</feature>
<comment type="subcellular location">
    <subcellularLocation>
        <location evidence="1">Membrane</location>
        <topology evidence="1">Multi-pass membrane protein</topology>
    </subcellularLocation>
</comment>